<dbReference type="PROSITE" id="PS00028">
    <property type="entry name" value="ZINC_FINGER_C2H2_1"/>
    <property type="match status" value="2"/>
</dbReference>
<dbReference type="EMBL" id="CAVLGL010000088">
    <property type="protein sequence ID" value="CAK1593459.1"/>
    <property type="molecule type" value="Genomic_DNA"/>
</dbReference>
<comment type="caution">
    <text evidence="5">The sequence shown here is derived from an EMBL/GenBank/DDBJ whole genome shotgun (WGS) entry which is preliminary data.</text>
</comment>
<name>A0AAV1LEL0_9NEOP</name>
<accession>A0AAV1LEL0</accession>
<feature type="compositionally biased region" description="Polar residues" evidence="2">
    <location>
        <begin position="117"/>
        <end position="127"/>
    </location>
</feature>
<keyword evidence="3" id="KW-1133">Transmembrane helix</keyword>
<feature type="region of interest" description="Disordered" evidence="2">
    <location>
        <begin position="499"/>
        <end position="538"/>
    </location>
</feature>
<keyword evidence="3" id="KW-0812">Transmembrane</keyword>
<dbReference type="SMART" id="SM00355">
    <property type="entry name" value="ZnF_C2H2"/>
    <property type="match status" value="3"/>
</dbReference>
<feature type="region of interest" description="Disordered" evidence="2">
    <location>
        <begin position="97"/>
        <end position="133"/>
    </location>
</feature>
<dbReference type="GO" id="GO:0008270">
    <property type="term" value="F:zinc ion binding"/>
    <property type="evidence" value="ECO:0007669"/>
    <property type="project" value="UniProtKB-KW"/>
</dbReference>
<protein>
    <recommendedName>
        <fullName evidence="4">C2H2-type domain-containing protein</fullName>
    </recommendedName>
</protein>
<dbReference type="Gene3D" id="3.30.160.60">
    <property type="entry name" value="Classic Zinc Finger"/>
    <property type="match status" value="1"/>
</dbReference>
<dbReference type="AlphaFoldDB" id="A0AAV1LEL0"/>
<feature type="domain" description="C2H2-type" evidence="4">
    <location>
        <begin position="479"/>
        <end position="507"/>
    </location>
</feature>
<keyword evidence="1" id="KW-0479">Metal-binding</keyword>
<keyword evidence="3" id="KW-0472">Membrane</keyword>
<evidence type="ECO:0000256" key="3">
    <source>
        <dbReference type="SAM" id="Phobius"/>
    </source>
</evidence>
<dbReference type="PROSITE" id="PS50157">
    <property type="entry name" value="ZINC_FINGER_C2H2_2"/>
    <property type="match status" value="1"/>
</dbReference>
<organism evidence="5 6">
    <name type="scientific">Parnassius mnemosyne</name>
    <name type="common">clouded apollo</name>
    <dbReference type="NCBI Taxonomy" id="213953"/>
    <lineage>
        <taxon>Eukaryota</taxon>
        <taxon>Metazoa</taxon>
        <taxon>Ecdysozoa</taxon>
        <taxon>Arthropoda</taxon>
        <taxon>Hexapoda</taxon>
        <taxon>Insecta</taxon>
        <taxon>Pterygota</taxon>
        <taxon>Neoptera</taxon>
        <taxon>Endopterygota</taxon>
        <taxon>Lepidoptera</taxon>
        <taxon>Glossata</taxon>
        <taxon>Ditrysia</taxon>
        <taxon>Papilionoidea</taxon>
        <taxon>Papilionidae</taxon>
        <taxon>Parnassiinae</taxon>
        <taxon>Parnassini</taxon>
        <taxon>Parnassius</taxon>
        <taxon>Driopa</taxon>
    </lineage>
</organism>
<keyword evidence="6" id="KW-1185">Reference proteome</keyword>
<feature type="region of interest" description="Disordered" evidence="2">
    <location>
        <begin position="360"/>
        <end position="388"/>
    </location>
</feature>
<feature type="compositionally biased region" description="Polar residues" evidence="2">
    <location>
        <begin position="363"/>
        <end position="384"/>
    </location>
</feature>
<evidence type="ECO:0000256" key="2">
    <source>
        <dbReference type="SAM" id="MobiDB-lite"/>
    </source>
</evidence>
<feature type="compositionally biased region" description="Polar residues" evidence="2">
    <location>
        <begin position="527"/>
        <end position="538"/>
    </location>
</feature>
<feature type="transmembrane region" description="Helical" evidence="3">
    <location>
        <begin position="6"/>
        <end position="30"/>
    </location>
</feature>
<evidence type="ECO:0000313" key="6">
    <source>
        <dbReference type="Proteomes" id="UP001314205"/>
    </source>
</evidence>
<keyword evidence="1" id="KW-0863">Zinc-finger</keyword>
<dbReference type="InterPro" id="IPR013087">
    <property type="entry name" value="Znf_C2H2_type"/>
</dbReference>
<proteinExistence type="predicted"/>
<reference evidence="5 6" key="1">
    <citation type="submission" date="2023-11" db="EMBL/GenBank/DDBJ databases">
        <authorList>
            <person name="Hedman E."/>
            <person name="Englund M."/>
            <person name="Stromberg M."/>
            <person name="Nyberg Akerstrom W."/>
            <person name="Nylinder S."/>
            <person name="Jareborg N."/>
            <person name="Kallberg Y."/>
            <person name="Kronander E."/>
        </authorList>
    </citation>
    <scope>NUCLEOTIDE SEQUENCE [LARGE SCALE GENOMIC DNA]</scope>
</reference>
<sequence length="611" mass="70373">MIPYHFQIYASVSFFLLCKILCFATSYYSMLEKRRHTLMSIPEKNESDGDAVYKWVPKKKHEVLKAKYKCLKKLFQIYDASVIGILPDPYAVPESIVRDERKHSRRRRSRRTKTDASAGTNEVSSGDVTPPSVNEKRSIATAVIRDLKLQYTTSVPETNTKSVTRLHDKFTQESKENLSMTTSEKECECTQTADVLQMPCLMLKEKQPKPTRFQMFLQRILGIRRETPNYVPVAQSHIYAASDNNIQTRYEKRRRRGLRFRRVRSRKKVRSETALRDGQSPMILTYVQSVQRNYLMDTTPRQCPFIGCRMIFYGIINYNDHLNLCHFTDRKFICHYCHEGFLSKDDKLLHENEHIGIPKLKSDLTSAPSTGRQSSKVASVTQTDPEPKLDVSEDKLKKIVSFFDKIDDPLEIVAEINKSRHSASNLNVTRQSSKTDTTNYEVRKEKGNSSYMHLQTADRKSLSYADFDVQSNHSQTSSFKCEMCGENFDRRHRLNLHVDEEHRGRNKNSKFQGRDQDEISEDDDFRSQCSSNSNDQSFATVHTVNTSSTLTQSISGEKSAGSESCDPTTNIVYYSSLESFKKPSAMDNLVKRVRTGFRSYKWEPGTRAVHG</sequence>
<keyword evidence="1" id="KW-0862">Zinc</keyword>
<dbReference type="Proteomes" id="UP001314205">
    <property type="component" value="Unassembled WGS sequence"/>
</dbReference>
<evidence type="ECO:0000256" key="1">
    <source>
        <dbReference type="PROSITE-ProRule" id="PRU00042"/>
    </source>
</evidence>
<gene>
    <name evidence="5" type="ORF">PARMNEM_LOCUS13235</name>
</gene>
<evidence type="ECO:0000313" key="5">
    <source>
        <dbReference type="EMBL" id="CAK1593459.1"/>
    </source>
</evidence>
<evidence type="ECO:0000259" key="4">
    <source>
        <dbReference type="PROSITE" id="PS50157"/>
    </source>
</evidence>